<organism evidence="2">
    <name type="scientific">uncultured Sulfurovum sp</name>
    <dbReference type="NCBI Taxonomy" id="269237"/>
    <lineage>
        <taxon>Bacteria</taxon>
        <taxon>Pseudomonadati</taxon>
        <taxon>Campylobacterota</taxon>
        <taxon>Epsilonproteobacteria</taxon>
        <taxon>Campylobacterales</taxon>
        <taxon>Sulfurovaceae</taxon>
        <taxon>Sulfurovum</taxon>
        <taxon>environmental samples</taxon>
    </lineage>
</organism>
<protein>
    <recommendedName>
        <fullName evidence="3">Addiction module toxin RelE</fullName>
    </recommendedName>
</protein>
<evidence type="ECO:0000256" key="1">
    <source>
        <dbReference type="SAM" id="Coils"/>
    </source>
</evidence>
<feature type="coiled-coil region" evidence="1">
    <location>
        <begin position="6"/>
        <end position="33"/>
    </location>
</feature>
<dbReference type="EMBL" id="CACVAZ010000176">
    <property type="protein sequence ID" value="CAA6824431.1"/>
    <property type="molecule type" value="Genomic_DNA"/>
</dbReference>
<evidence type="ECO:0008006" key="3">
    <source>
        <dbReference type="Google" id="ProtNLM"/>
    </source>
</evidence>
<dbReference type="AlphaFoldDB" id="A0A6S6TNQ0"/>
<sequence>MTFKTTELFDKQAKKLSKKYKNLKNDLKLLIGDFESLHQSSTSIQKNLYKIRLANSNKNKGKSAGYRIYYYVKVEETTYLLTIYDKSDVEIIDEDLLIELIENL</sequence>
<reference evidence="2" key="1">
    <citation type="submission" date="2020-01" db="EMBL/GenBank/DDBJ databases">
        <authorList>
            <person name="Meier V. D."/>
            <person name="Meier V D."/>
        </authorList>
    </citation>
    <scope>NUCLEOTIDE SEQUENCE</scope>
    <source>
        <strain evidence="2">HLG_WM_MAG_02</strain>
    </source>
</reference>
<evidence type="ECO:0000313" key="2">
    <source>
        <dbReference type="EMBL" id="CAA6824431.1"/>
    </source>
</evidence>
<name>A0A6S6TNQ0_9BACT</name>
<proteinExistence type="predicted"/>
<accession>A0A6S6TNQ0</accession>
<gene>
    <name evidence="2" type="ORF">HELGO_WM23302</name>
</gene>
<keyword evidence="1" id="KW-0175">Coiled coil</keyword>